<dbReference type="EMBL" id="CM056812">
    <property type="protein sequence ID" value="KAJ8617669.1"/>
    <property type="molecule type" value="Genomic_DNA"/>
</dbReference>
<keyword evidence="2" id="KW-1185">Reference proteome</keyword>
<comment type="caution">
    <text evidence="1">The sequence shown here is derived from an EMBL/GenBank/DDBJ whole genome shotgun (WGS) entry which is preliminary data.</text>
</comment>
<dbReference type="Proteomes" id="UP001234297">
    <property type="component" value="Chromosome 4"/>
</dbReference>
<sequence length="100" mass="9621">MAGTRLSCRAGGGAGTGPLDAYGCATKAGAGTELRTVGALNKAAEPRGGAGTRPLDAYGCAAKDGAGTELRTVGALNRAAKPRGGAGTGPLGSWYSGRIA</sequence>
<protein>
    <submittedName>
        <fullName evidence="1">Uncharacterized protein</fullName>
    </submittedName>
</protein>
<evidence type="ECO:0000313" key="2">
    <source>
        <dbReference type="Proteomes" id="UP001234297"/>
    </source>
</evidence>
<name>A0ACC2K9P3_PERAE</name>
<evidence type="ECO:0000313" key="1">
    <source>
        <dbReference type="EMBL" id="KAJ8617669.1"/>
    </source>
</evidence>
<accession>A0ACC2K9P3</accession>
<organism evidence="1 2">
    <name type="scientific">Persea americana</name>
    <name type="common">Avocado</name>
    <dbReference type="NCBI Taxonomy" id="3435"/>
    <lineage>
        <taxon>Eukaryota</taxon>
        <taxon>Viridiplantae</taxon>
        <taxon>Streptophyta</taxon>
        <taxon>Embryophyta</taxon>
        <taxon>Tracheophyta</taxon>
        <taxon>Spermatophyta</taxon>
        <taxon>Magnoliopsida</taxon>
        <taxon>Magnoliidae</taxon>
        <taxon>Laurales</taxon>
        <taxon>Lauraceae</taxon>
        <taxon>Persea</taxon>
    </lineage>
</organism>
<proteinExistence type="predicted"/>
<gene>
    <name evidence="1" type="ORF">MRB53_013855</name>
</gene>
<reference evidence="1 2" key="1">
    <citation type="journal article" date="2022" name="Hortic Res">
        <title>A haplotype resolved chromosomal level avocado genome allows analysis of novel avocado genes.</title>
        <authorList>
            <person name="Nath O."/>
            <person name="Fletcher S.J."/>
            <person name="Hayward A."/>
            <person name="Shaw L.M."/>
            <person name="Masouleh A.K."/>
            <person name="Furtado A."/>
            <person name="Henry R.J."/>
            <person name="Mitter N."/>
        </authorList>
    </citation>
    <scope>NUCLEOTIDE SEQUENCE [LARGE SCALE GENOMIC DNA]</scope>
    <source>
        <strain evidence="2">cv. Hass</strain>
    </source>
</reference>